<reference evidence="2" key="1">
    <citation type="submission" date="2020-02" db="EMBL/GenBank/DDBJ databases">
        <authorList>
            <person name="Meier V. D."/>
        </authorList>
    </citation>
    <scope>NUCLEOTIDE SEQUENCE</scope>
    <source>
        <strain evidence="2">AVDCRST_MAG04</strain>
    </source>
</reference>
<feature type="compositionally biased region" description="Basic residues" evidence="1">
    <location>
        <begin position="142"/>
        <end position="154"/>
    </location>
</feature>
<accession>A0A6J4IZV7</accession>
<dbReference type="EMBL" id="CADCTL010000191">
    <property type="protein sequence ID" value="CAA9263931.1"/>
    <property type="molecule type" value="Genomic_DNA"/>
</dbReference>
<gene>
    <name evidence="2" type="ORF">AVDCRST_MAG04-2759</name>
</gene>
<name>A0A6J4IZV7_9PROT</name>
<proteinExistence type="predicted"/>
<evidence type="ECO:0000256" key="1">
    <source>
        <dbReference type="SAM" id="MobiDB-lite"/>
    </source>
</evidence>
<feature type="non-terminal residue" evidence="2">
    <location>
        <position position="216"/>
    </location>
</feature>
<feature type="compositionally biased region" description="Basic residues" evidence="1">
    <location>
        <begin position="38"/>
        <end position="72"/>
    </location>
</feature>
<feature type="compositionally biased region" description="Gly residues" evidence="1">
    <location>
        <begin position="109"/>
        <end position="121"/>
    </location>
</feature>
<feature type="non-terminal residue" evidence="2">
    <location>
        <position position="1"/>
    </location>
</feature>
<evidence type="ECO:0000313" key="2">
    <source>
        <dbReference type="EMBL" id="CAA9263931.1"/>
    </source>
</evidence>
<sequence length="216" mass="22321">VAEPGGVAHFYWHPRPPGILRHAPRRRCPRPFAAAAPRLRRARAAARRPAGRCGGRGRRPDARRHRLHRLRLQHAVEHRPAAGGRGAGGGAGGASGDRDPLRAALGGVQPSGGAGADGGAGRVALGARHRARRAAAGGGGRALRRFARAGRGGRRGGGAAAAAARLPRRPDDARAPGQPAAPAAHRHRHRAHGAGDDPRGPDQPPLDGRRRRGAGL</sequence>
<dbReference type="AlphaFoldDB" id="A0A6J4IZV7"/>
<feature type="region of interest" description="Disordered" evidence="1">
    <location>
        <begin position="33"/>
        <end position="216"/>
    </location>
</feature>
<organism evidence="2">
    <name type="scientific">uncultured Acetobacteraceae bacterium</name>
    <dbReference type="NCBI Taxonomy" id="169975"/>
    <lineage>
        <taxon>Bacteria</taxon>
        <taxon>Pseudomonadati</taxon>
        <taxon>Pseudomonadota</taxon>
        <taxon>Alphaproteobacteria</taxon>
        <taxon>Acetobacterales</taxon>
        <taxon>Acetobacteraceae</taxon>
        <taxon>environmental samples</taxon>
    </lineage>
</organism>
<protein>
    <submittedName>
        <fullName evidence="2">Uncharacterized protein</fullName>
    </submittedName>
</protein>
<feature type="compositionally biased region" description="Gly residues" evidence="1">
    <location>
        <begin position="83"/>
        <end position="95"/>
    </location>
</feature>